<dbReference type="CAZy" id="GH20">
    <property type="family name" value="Glycoside Hydrolase Family 20"/>
</dbReference>
<dbReference type="GO" id="GO:0004563">
    <property type="term" value="F:beta-N-acetylhexosaminidase activity"/>
    <property type="evidence" value="ECO:0007669"/>
    <property type="project" value="UniProtKB-EC"/>
</dbReference>
<dbReference type="SUPFAM" id="SSF51445">
    <property type="entry name" value="(Trans)glycosidases"/>
    <property type="match status" value="1"/>
</dbReference>
<evidence type="ECO:0000259" key="7">
    <source>
        <dbReference type="Pfam" id="PF00728"/>
    </source>
</evidence>
<feature type="active site" description="Proton donor" evidence="6">
    <location>
        <position position="326"/>
    </location>
</feature>
<dbReference type="CDD" id="cd06563">
    <property type="entry name" value="GH20_chitobiase-like"/>
    <property type="match status" value="1"/>
</dbReference>
<proteinExistence type="inferred from homology"/>
<keyword evidence="4 9" id="KW-0378">Hydrolase</keyword>
<dbReference type="PANTHER" id="PTHR22600">
    <property type="entry name" value="BETA-HEXOSAMINIDASE"/>
    <property type="match status" value="1"/>
</dbReference>
<evidence type="ECO:0000256" key="5">
    <source>
        <dbReference type="ARBA" id="ARBA00023295"/>
    </source>
</evidence>
<name>B7B678_9BACT</name>
<dbReference type="Pfam" id="PF02838">
    <property type="entry name" value="Glyco_hydro_20b"/>
    <property type="match status" value="1"/>
</dbReference>
<dbReference type="PANTHER" id="PTHR22600:SF57">
    <property type="entry name" value="BETA-N-ACETYLHEXOSAMINIDASE"/>
    <property type="match status" value="1"/>
</dbReference>
<dbReference type="Gene3D" id="3.20.20.80">
    <property type="entry name" value="Glycosidases"/>
    <property type="match status" value="1"/>
</dbReference>
<evidence type="ECO:0000259" key="8">
    <source>
        <dbReference type="Pfam" id="PF02838"/>
    </source>
</evidence>
<dbReference type="InterPro" id="IPR015883">
    <property type="entry name" value="Glyco_hydro_20_cat"/>
</dbReference>
<accession>B7B678</accession>
<dbReference type="STRING" id="537006.PRABACTJOHN_00522"/>
<dbReference type="HOGENOM" id="CLU_007082_5_1_10"/>
<evidence type="ECO:0000256" key="4">
    <source>
        <dbReference type="ARBA" id="ARBA00022801"/>
    </source>
</evidence>
<evidence type="ECO:0000313" key="9">
    <source>
        <dbReference type="EMBL" id="EEC98037.1"/>
    </source>
</evidence>
<keyword evidence="5" id="KW-0326">Glycosidase</keyword>
<comment type="catalytic activity">
    <reaction evidence="1">
        <text>Hydrolysis of terminal non-reducing N-acetyl-D-hexosamine residues in N-acetyl-beta-D-hexosaminides.</text>
        <dbReference type="EC" id="3.2.1.52"/>
    </reaction>
</comment>
<evidence type="ECO:0000256" key="6">
    <source>
        <dbReference type="PIRSR" id="PIRSR625705-1"/>
    </source>
</evidence>
<dbReference type="InterPro" id="IPR025705">
    <property type="entry name" value="Beta_hexosaminidase_sua/sub"/>
</dbReference>
<evidence type="ECO:0000256" key="2">
    <source>
        <dbReference type="ARBA" id="ARBA00006285"/>
    </source>
</evidence>
<dbReference type="EMBL" id="ABYH01000040">
    <property type="protein sequence ID" value="EEC98037.1"/>
    <property type="molecule type" value="Genomic_DNA"/>
</dbReference>
<dbReference type="AlphaFoldDB" id="B7B678"/>
<evidence type="ECO:0000256" key="3">
    <source>
        <dbReference type="ARBA" id="ARBA00012663"/>
    </source>
</evidence>
<dbReference type="Pfam" id="PF00728">
    <property type="entry name" value="Glyco_hydro_20"/>
    <property type="match status" value="1"/>
</dbReference>
<dbReference type="Gene3D" id="3.30.379.10">
    <property type="entry name" value="Chitobiase/beta-hexosaminidase domain 2-like"/>
    <property type="match status" value="1"/>
</dbReference>
<dbReference type="InterPro" id="IPR017853">
    <property type="entry name" value="GH"/>
</dbReference>
<dbReference type="PRINTS" id="PR00738">
    <property type="entry name" value="GLHYDRLASE20"/>
</dbReference>
<comment type="similarity">
    <text evidence="2">Belongs to the glycosyl hydrolase 20 family.</text>
</comment>
<dbReference type="InterPro" id="IPR015882">
    <property type="entry name" value="HEX_bac_N"/>
</dbReference>
<feature type="domain" description="Beta-hexosaminidase bacterial type N-terminal" evidence="8">
    <location>
        <begin position="49"/>
        <end position="165"/>
    </location>
</feature>
<feature type="domain" description="Glycoside hydrolase family 20 catalytic" evidence="7">
    <location>
        <begin position="168"/>
        <end position="500"/>
    </location>
</feature>
<dbReference type="GO" id="GO:0030203">
    <property type="term" value="P:glycosaminoglycan metabolic process"/>
    <property type="evidence" value="ECO:0007669"/>
    <property type="project" value="TreeGrafter"/>
</dbReference>
<dbReference type="GO" id="GO:0005975">
    <property type="term" value="P:carbohydrate metabolic process"/>
    <property type="evidence" value="ECO:0007669"/>
    <property type="project" value="InterPro"/>
</dbReference>
<sequence>MLPLAWGINPPVEEKYPCKEMIKHKYAMRKMIYLSALLLLFVLPIMAQQPLFPTPAKVQNGKGSFTIGKNLQIQGNGGYADKLAAGLQTELKEAGMQSSPASGIIRLELNNDCKMADEAYTLVIEPNSILLQASSEAGLFYAKEALLQLSRFGKGSVRACKIQDQPRYGWRGFMLDESRHFFGKEKVKQYLDIMASLRLNVFHWHLTDEPGWRIEIKRYPKLTTEGAVGNWHDPKAPATFYTQEEIKEIVAYAADRHIMVVPEFDMPGHATAVCRSYPEISGGGEGKWQHFTFHPCKEETFEFISNVLDEIVALFPSPYIHIGGDEVHYGNQSWFTDPEIQQFIKDKNLGNETGLEQYFIRRAADIVASKGKTMIGWDEMIDAGVSPDKAVIMWWRHDRKHQLVKALENGYRVIMTPRRPLYADFIQYGGHKVGRVWGGFNPVEDIYRFPEPIIHLTRDYEDQVMGLQFSLWTERVADAKRLDYMTFPRLVAVAESAWTPAKSKECSLFMQKLPYFLQFLGEKGIYYFNPFNPESTPEPDAPDKDDVLKNG</sequence>
<dbReference type="InterPro" id="IPR029018">
    <property type="entry name" value="Hex-like_dom2"/>
</dbReference>
<protein>
    <recommendedName>
        <fullName evidence="3">beta-N-acetylhexosaminidase</fullName>
        <ecNumber evidence="3">3.2.1.52</ecNumber>
    </recommendedName>
</protein>
<dbReference type="EC" id="3.2.1.52" evidence="3"/>
<organism evidence="9 10">
    <name type="scientific">Parabacteroides johnsonii DSM 18315</name>
    <dbReference type="NCBI Taxonomy" id="537006"/>
    <lineage>
        <taxon>Bacteria</taxon>
        <taxon>Pseudomonadati</taxon>
        <taxon>Bacteroidota</taxon>
        <taxon>Bacteroidia</taxon>
        <taxon>Bacteroidales</taxon>
        <taxon>Tannerellaceae</taxon>
        <taxon>Parabacteroides</taxon>
    </lineage>
</organism>
<dbReference type="Proteomes" id="UP000005510">
    <property type="component" value="Unassembled WGS sequence"/>
</dbReference>
<evidence type="ECO:0000313" key="10">
    <source>
        <dbReference type="Proteomes" id="UP000005510"/>
    </source>
</evidence>
<gene>
    <name evidence="9" type="ORF">PRABACTJOHN_00522</name>
</gene>
<dbReference type="GO" id="GO:0016020">
    <property type="term" value="C:membrane"/>
    <property type="evidence" value="ECO:0007669"/>
    <property type="project" value="TreeGrafter"/>
</dbReference>
<reference evidence="9 10" key="1">
    <citation type="submission" date="2008-10" db="EMBL/GenBank/DDBJ databases">
        <title>Draft genome sequence of Parabacteroides johnsonii (DSM 18315).</title>
        <authorList>
            <person name="Sudarsanam P."/>
            <person name="Ley R."/>
            <person name="Guruge J."/>
            <person name="Turnbaugh P.J."/>
            <person name="Mahowald M."/>
            <person name="Liep D."/>
            <person name="Gordon J."/>
        </authorList>
    </citation>
    <scope>NUCLEOTIDE SEQUENCE [LARGE SCALE GENOMIC DNA]</scope>
    <source>
        <strain evidence="9 10">DSM 18315</strain>
    </source>
</reference>
<comment type="caution">
    <text evidence="9">The sequence shown here is derived from an EMBL/GenBank/DDBJ whole genome shotgun (WGS) entry which is preliminary data.</text>
</comment>
<evidence type="ECO:0000256" key="1">
    <source>
        <dbReference type="ARBA" id="ARBA00001231"/>
    </source>
</evidence>
<dbReference type="SUPFAM" id="SSF55545">
    <property type="entry name" value="beta-N-acetylhexosaminidase-like domain"/>
    <property type="match status" value="1"/>
</dbReference>
<reference evidence="9 10" key="2">
    <citation type="submission" date="2008-10" db="EMBL/GenBank/DDBJ databases">
        <authorList>
            <person name="Fulton L."/>
            <person name="Clifton S."/>
            <person name="Fulton B."/>
            <person name="Xu J."/>
            <person name="Minx P."/>
            <person name="Pepin K.H."/>
            <person name="Johnson M."/>
            <person name="Bhonagiri V."/>
            <person name="Nash W.E."/>
            <person name="Mardis E.R."/>
            <person name="Wilson R.K."/>
        </authorList>
    </citation>
    <scope>NUCLEOTIDE SEQUENCE [LARGE SCALE GENOMIC DNA]</scope>
    <source>
        <strain evidence="9 10">DSM 18315</strain>
    </source>
</reference>